<proteinExistence type="predicted"/>
<evidence type="ECO:0000256" key="1">
    <source>
        <dbReference type="SAM" id="MobiDB-lite"/>
    </source>
</evidence>
<keyword evidence="2" id="KW-1133">Transmembrane helix</keyword>
<feature type="region of interest" description="Disordered" evidence="1">
    <location>
        <begin position="109"/>
        <end position="198"/>
    </location>
</feature>
<dbReference type="Pfam" id="PF12273">
    <property type="entry name" value="RCR"/>
    <property type="match status" value="1"/>
</dbReference>
<gene>
    <name evidence="3" type="ORF">JMJ35_001981</name>
</gene>
<keyword evidence="4" id="KW-1185">Reference proteome</keyword>
<reference evidence="3" key="1">
    <citation type="submission" date="2023-03" db="EMBL/GenBank/DDBJ databases">
        <title>Complete genome of Cladonia borealis.</title>
        <authorList>
            <person name="Park H."/>
        </authorList>
    </citation>
    <scope>NUCLEOTIDE SEQUENCE</scope>
    <source>
        <strain evidence="3">ANT050790</strain>
    </source>
</reference>
<comment type="caution">
    <text evidence="3">The sequence shown here is derived from an EMBL/GenBank/DDBJ whole genome shotgun (WGS) entry which is preliminary data.</text>
</comment>
<evidence type="ECO:0000256" key="2">
    <source>
        <dbReference type="SAM" id="Phobius"/>
    </source>
</evidence>
<dbReference type="AlphaFoldDB" id="A0AA39R6S1"/>
<dbReference type="InterPro" id="IPR020999">
    <property type="entry name" value="Chitin_synth_reg_RCR"/>
</dbReference>
<feature type="compositionally biased region" description="Polar residues" evidence="1">
    <location>
        <begin position="159"/>
        <end position="171"/>
    </location>
</feature>
<dbReference type="EMBL" id="JAFEKC020000003">
    <property type="protein sequence ID" value="KAK0515947.1"/>
    <property type="molecule type" value="Genomic_DNA"/>
</dbReference>
<evidence type="ECO:0000313" key="3">
    <source>
        <dbReference type="EMBL" id="KAK0515947.1"/>
    </source>
</evidence>
<organism evidence="3 4">
    <name type="scientific">Cladonia borealis</name>
    <dbReference type="NCBI Taxonomy" id="184061"/>
    <lineage>
        <taxon>Eukaryota</taxon>
        <taxon>Fungi</taxon>
        <taxon>Dikarya</taxon>
        <taxon>Ascomycota</taxon>
        <taxon>Pezizomycotina</taxon>
        <taxon>Lecanoromycetes</taxon>
        <taxon>OSLEUM clade</taxon>
        <taxon>Lecanoromycetidae</taxon>
        <taxon>Lecanorales</taxon>
        <taxon>Lecanorineae</taxon>
        <taxon>Cladoniaceae</taxon>
        <taxon>Cladonia</taxon>
    </lineage>
</organism>
<evidence type="ECO:0000313" key="4">
    <source>
        <dbReference type="Proteomes" id="UP001166286"/>
    </source>
</evidence>
<accession>A0AA39R6S1</accession>
<keyword evidence="2" id="KW-0472">Membrane</keyword>
<name>A0AA39R6S1_9LECA</name>
<protein>
    <submittedName>
        <fullName evidence="3">Uncharacterized protein</fullName>
    </submittedName>
</protein>
<sequence>MAYALLKRQFNGDDGDGLDDGWGYSNTAIAIKWAVVGAIILIFLLWFVGGYYHAQRRIKKGLPPLGYHRFLLPRRQRAQFMPRPQYGYYPQQQNRYPNGDGYQMHNYPAPPPAYNNTEHIPPPVYQPPEHGSKVNPVQDWAAPPAGPPPANVNGGEASSAMQNVPLNPSTEVQEDVAPDSPIQPPRRGIFSRLNPFSK</sequence>
<dbReference type="Proteomes" id="UP001166286">
    <property type="component" value="Unassembled WGS sequence"/>
</dbReference>
<feature type="transmembrane region" description="Helical" evidence="2">
    <location>
        <begin position="30"/>
        <end position="52"/>
    </location>
</feature>
<keyword evidence="2" id="KW-0812">Transmembrane</keyword>